<protein>
    <submittedName>
        <fullName evidence="1">Uncharacterized protein</fullName>
    </submittedName>
</protein>
<dbReference type="Proteomes" id="UP000503447">
    <property type="component" value="Chromosome"/>
</dbReference>
<proteinExistence type="predicted"/>
<gene>
    <name evidence="1" type="ORF">FTUN_7367</name>
</gene>
<keyword evidence="2" id="KW-1185">Reference proteome</keyword>
<dbReference type="KEGG" id="ftj:FTUN_7367"/>
<organism evidence="1 2">
    <name type="scientific">Frigoriglobus tundricola</name>
    <dbReference type="NCBI Taxonomy" id="2774151"/>
    <lineage>
        <taxon>Bacteria</taxon>
        <taxon>Pseudomonadati</taxon>
        <taxon>Planctomycetota</taxon>
        <taxon>Planctomycetia</taxon>
        <taxon>Gemmatales</taxon>
        <taxon>Gemmataceae</taxon>
        <taxon>Frigoriglobus</taxon>
    </lineage>
</organism>
<evidence type="ECO:0000313" key="2">
    <source>
        <dbReference type="Proteomes" id="UP000503447"/>
    </source>
</evidence>
<dbReference type="RefSeq" id="WP_171474658.1">
    <property type="nucleotide sequence ID" value="NZ_CP053452.2"/>
</dbReference>
<dbReference type="AlphaFoldDB" id="A0A6M5Z1Q5"/>
<reference evidence="2" key="1">
    <citation type="submission" date="2020-05" db="EMBL/GenBank/DDBJ databases">
        <title>Frigoriglobus tundricola gen. nov., sp. nov., a psychrotolerant cellulolytic planctomycete of the family Gemmataceae with two divergent copies of 16S rRNA gene.</title>
        <authorList>
            <person name="Kulichevskaya I.S."/>
            <person name="Ivanova A.A."/>
            <person name="Naumoff D.G."/>
            <person name="Beletsky A.V."/>
            <person name="Rijpstra W.I.C."/>
            <person name="Sinninghe Damste J.S."/>
            <person name="Mardanov A.V."/>
            <person name="Ravin N.V."/>
            <person name="Dedysh S.N."/>
        </authorList>
    </citation>
    <scope>NUCLEOTIDE SEQUENCE [LARGE SCALE GENOMIC DNA]</scope>
    <source>
        <strain evidence="2">PL17</strain>
    </source>
</reference>
<accession>A0A6M5Z1Q5</accession>
<dbReference type="EMBL" id="CP053452">
    <property type="protein sequence ID" value="QJW99744.1"/>
    <property type="molecule type" value="Genomic_DNA"/>
</dbReference>
<evidence type="ECO:0000313" key="1">
    <source>
        <dbReference type="EMBL" id="QJW99744.1"/>
    </source>
</evidence>
<sequence>MDFRPLAEAERRQLITALRGHADRGVALLIDSKDTSYAGTAEEVPDEQVVAAVKSVPCHY</sequence>
<name>A0A6M5Z1Q5_9BACT</name>